<organism evidence="1 2">
    <name type="scientific">Chelonia mydas</name>
    <name type="common">Green sea-turtle</name>
    <name type="synonym">Chelonia agassizi</name>
    <dbReference type="NCBI Taxonomy" id="8469"/>
    <lineage>
        <taxon>Eukaryota</taxon>
        <taxon>Metazoa</taxon>
        <taxon>Chordata</taxon>
        <taxon>Craniata</taxon>
        <taxon>Vertebrata</taxon>
        <taxon>Euteleostomi</taxon>
        <taxon>Archelosauria</taxon>
        <taxon>Testudinata</taxon>
        <taxon>Testudines</taxon>
        <taxon>Cryptodira</taxon>
        <taxon>Durocryptodira</taxon>
        <taxon>Americhelydia</taxon>
        <taxon>Chelonioidea</taxon>
        <taxon>Cheloniidae</taxon>
        <taxon>Chelonia</taxon>
    </lineage>
</organism>
<dbReference type="EMBL" id="KB495293">
    <property type="protein sequence ID" value="EMP41283.1"/>
    <property type="molecule type" value="Genomic_DNA"/>
</dbReference>
<protein>
    <submittedName>
        <fullName evidence="1">Uncharacterized protein</fullName>
    </submittedName>
</protein>
<dbReference type="AlphaFoldDB" id="M7C9H6"/>
<keyword evidence="2" id="KW-1185">Reference proteome</keyword>
<reference evidence="2" key="1">
    <citation type="journal article" date="2013" name="Nat. Genet.">
        <title>The draft genomes of soft-shell turtle and green sea turtle yield insights into the development and evolution of the turtle-specific body plan.</title>
        <authorList>
            <person name="Wang Z."/>
            <person name="Pascual-Anaya J."/>
            <person name="Zadissa A."/>
            <person name="Li W."/>
            <person name="Niimura Y."/>
            <person name="Huang Z."/>
            <person name="Li C."/>
            <person name="White S."/>
            <person name="Xiong Z."/>
            <person name="Fang D."/>
            <person name="Wang B."/>
            <person name="Ming Y."/>
            <person name="Chen Y."/>
            <person name="Zheng Y."/>
            <person name="Kuraku S."/>
            <person name="Pignatelli M."/>
            <person name="Herrero J."/>
            <person name="Beal K."/>
            <person name="Nozawa M."/>
            <person name="Li Q."/>
            <person name="Wang J."/>
            <person name="Zhang H."/>
            <person name="Yu L."/>
            <person name="Shigenobu S."/>
            <person name="Wang J."/>
            <person name="Liu J."/>
            <person name="Flicek P."/>
            <person name="Searle S."/>
            <person name="Wang J."/>
            <person name="Kuratani S."/>
            <person name="Yin Y."/>
            <person name="Aken B."/>
            <person name="Zhang G."/>
            <person name="Irie N."/>
        </authorList>
    </citation>
    <scope>NUCLEOTIDE SEQUENCE [LARGE SCALE GENOMIC DNA]</scope>
</reference>
<dbReference type="Proteomes" id="UP000031443">
    <property type="component" value="Unassembled WGS sequence"/>
</dbReference>
<evidence type="ECO:0000313" key="1">
    <source>
        <dbReference type="EMBL" id="EMP41283.1"/>
    </source>
</evidence>
<accession>M7C9H6</accession>
<sequence length="100" mass="11420">MFDFSESTRKDYASQQIAMELVVLEIYQTGDQCRERIKRLKTDCCKARDQNRISGNALSSCPFYKIFNRVLCTAPIMEQTVVRDDLVSKDGSPLTPESSM</sequence>
<gene>
    <name evidence="1" type="ORF">UY3_01519</name>
</gene>
<name>M7C9H6_CHEMY</name>
<proteinExistence type="predicted"/>
<evidence type="ECO:0000313" key="2">
    <source>
        <dbReference type="Proteomes" id="UP000031443"/>
    </source>
</evidence>